<gene>
    <name evidence="2" type="ORF">TWF481_002654</name>
</gene>
<proteinExistence type="predicted"/>
<keyword evidence="3" id="KW-1185">Reference proteome</keyword>
<name>A0AAV9VTB3_9PEZI</name>
<reference evidence="2 3" key="1">
    <citation type="submission" date="2023-08" db="EMBL/GenBank/DDBJ databases">
        <authorList>
            <person name="Palmer J.M."/>
        </authorList>
    </citation>
    <scope>NUCLEOTIDE SEQUENCE [LARGE SCALE GENOMIC DNA]</scope>
    <source>
        <strain evidence="2 3">TWF481</strain>
    </source>
</reference>
<evidence type="ECO:0000313" key="3">
    <source>
        <dbReference type="Proteomes" id="UP001370758"/>
    </source>
</evidence>
<dbReference type="Proteomes" id="UP001370758">
    <property type="component" value="Unassembled WGS sequence"/>
</dbReference>
<dbReference type="AlphaFoldDB" id="A0AAV9VTB3"/>
<feature type="region of interest" description="Disordered" evidence="1">
    <location>
        <begin position="1"/>
        <end position="25"/>
    </location>
</feature>
<organism evidence="2 3">
    <name type="scientific">Arthrobotrys musiformis</name>
    <dbReference type="NCBI Taxonomy" id="47236"/>
    <lineage>
        <taxon>Eukaryota</taxon>
        <taxon>Fungi</taxon>
        <taxon>Dikarya</taxon>
        <taxon>Ascomycota</taxon>
        <taxon>Pezizomycotina</taxon>
        <taxon>Orbiliomycetes</taxon>
        <taxon>Orbiliales</taxon>
        <taxon>Orbiliaceae</taxon>
        <taxon>Arthrobotrys</taxon>
    </lineage>
</organism>
<evidence type="ECO:0000313" key="2">
    <source>
        <dbReference type="EMBL" id="KAK6495606.1"/>
    </source>
</evidence>
<protein>
    <submittedName>
        <fullName evidence="2">Uncharacterized protein</fullName>
    </submittedName>
</protein>
<accession>A0AAV9VTB3</accession>
<sequence>MSSISTQKGKTEENDDMSELRARNDVDLERNRIEKGIYNSMNEALKFVDQTSKERDDAYAANASLVKRIKALESYIQRTQKKKYKYLMLDDTTLDIVPVGMKKGDLEEGQHFESFRFKADGTPVSGTDSSAFEVIEEIDTLCSERVEEEDTVTPFASQPC</sequence>
<dbReference type="EMBL" id="JAVHJL010000012">
    <property type="protein sequence ID" value="KAK6495606.1"/>
    <property type="molecule type" value="Genomic_DNA"/>
</dbReference>
<evidence type="ECO:0000256" key="1">
    <source>
        <dbReference type="SAM" id="MobiDB-lite"/>
    </source>
</evidence>
<comment type="caution">
    <text evidence="2">The sequence shown here is derived from an EMBL/GenBank/DDBJ whole genome shotgun (WGS) entry which is preliminary data.</text>
</comment>